<dbReference type="SUPFAM" id="SSF53756">
    <property type="entry name" value="UDP-Glycosyltransferase/glycogen phosphorylase"/>
    <property type="match status" value="1"/>
</dbReference>
<keyword evidence="4" id="KW-1185">Reference proteome</keyword>
<sequence>MLAAFDVPADPDDLLLAPPPAVTAGTPPTVVHPGAAYGSKRWPAERFAEVAAALADAGHRVVLTGAAGERELAAQVAVLAGLPPTAVLAGRTDLAQLAALVAGAALVVSGDTGIAHLASAFRTPSVVLFGPVPPQRWGPPATGPHVVLTGADRRRGEPFADDPDPALLAVEVPDVLAAAASVVGARAGR</sequence>
<reference evidence="3 4" key="1">
    <citation type="submission" date="2020-05" db="EMBL/GenBank/DDBJ databases">
        <authorList>
            <person name="Mo P."/>
        </authorList>
    </citation>
    <scope>NUCLEOTIDE SEQUENCE [LARGE SCALE GENOMIC DNA]</scope>
    <source>
        <strain evidence="3 4">Gen01</strain>
    </source>
</reference>
<proteinExistence type="predicted"/>
<dbReference type="InterPro" id="IPR002201">
    <property type="entry name" value="Glyco_trans_9"/>
</dbReference>
<protein>
    <submittedName>
        <fullName evidence="3">Glycosyltransferase family 9 protein</fullName>
    </submittedName>
</protein>
<dbReference type="GO" id="GO:0009244">
    <property type="term" value="P:lipopolysaccharide core region biosynthetic process"/>
    <property type="evidence" value="ECO:0007669"/>
    <property type="project" value="TreeGrafter"/>
</dbReference>
<organism evidence="3 4">
    <name type="scientific">Pseudonocardia broussonetiae</name>
    <dbReference type="NCBI Taxonomy" id="2736640"/>
    <lineage>
        <taxon>Bacteria</taxon>
        <taxon>Bacillati</taxon>
        <taxon>Actinomycetota</taxon>
        <taxon>Actinomycetes</taxon>
        <taxon>Pseudonocardiales</taxon>
        <taxon>Pseudonocardiaceae</taxon>
        <taxon>Pseudonocardia</taxon>
    </lineage>
</organism>
<evidence type="ECO:0000313" key="4">
    <source>
        <dbReference type="Proteomes" id="UP000505377"/>
    </source>
</evidence>
<keyword evidence="2 3" id="KW-0808">Transferase</keyword>
<dbReference type="GO" id="GO:0005829">
    <property type="term" value="C:cytosol"/>
    <property type="evidence" value="ECO:0007669"/>
    <property type="project" value="TreeGrafter"/>
</dbReference>
<dbReference type="PANTHER" id="PTHR30160:SF1">
    <property type="entry name" value="LIPOPOLYSACCHARIDE 1,2-N-ACETYLGLUCOSAMINETRANSFERASE-RELATED"/>
    <property type="match status" value="1"/>
</dbReference>
<accession>A0A6M6JXT8</accession>
<dbReference type="EMBL" id="CP053564">
    <property type="protein sequence ID" value="QJY50931.1"/>
    <property type="molecule type" value="Genomic_DNA"/>
</dbReference>
<gene>
    <name evidence="3" type="ORF">HOP40_26145</name>
</gene>
<dbReference type="AlphaFoldDB" id="A0A6M6JXT8"/>
<dbReference type="Proteomes" id="UP000505377">
    <property type="component" value="Chromosome"/>
</dbReference>
<name>A0A6M6JXT8_9PSEU</name>
<dbReference type="PANTHER" id="PTHR30160">
    <property type="entry name" value="TETRAACYLDISACCHARIDE 4'-KINASE-RELATED"/>
    <property type="match status" value="1"/>
</dbReference>
<dbReference type="CDD" id="cd03789">
    <property type="entry name" value="GT9_LPS_heptosyltransferase"/>
    <property type="match status" value="1"/>
</dbReference>
<keyword evidence="1" id="KW-0328">Glycosyltransferase</keyword>
<evidence type="ECO:0000256" key="2">
    <source>
        <dbReference type="ARBA" id="ARBA00022679"/>
    </source>
</evidence>
<dbReference type="InterPro" id="IPR051199">
    <property type="entry name" value="LPS_LOS_Heptosyltrfase"/>
</dbReference>
<dbReference type="Gene3D" id="3.40.50.2000">
    <property type="entry name" value="Glycogen Phosphorylase B"/>
    <property type="match status" value="1"/>
</dbReference>
<evidence type="ECO:0000256" key="1">
    <source>
        <dbReference type="ARBA" id="ARBA00022676"/>
    </source>
</evidence>
<dbReference type="KEGG" id="pbro:HOP40_26145"/>
<evidence type="ECO:0000313" key="3">
    <source>
        <dbReference type="EMBL" id="QJY50931.1"/>
    </source>
</evidence>
<dbReference type="GO" id="GO:0008713">
    <property type="term" value="F:ADP-heptose-lipopolysaccharide heptosyltransferase activity"/>
    <property type="evidence" value="ECO:0007669"/>
    <property type="project" value="TreeGrafter"/>
</dbReference>
<dbReference type="Pfam" id="PF01075">
    <property type="entry name" value="Glyco_transf_9"/>
    <property type="match status" value="1"/>
</dbReference>